<evidence type="ECO:0000256" key="5">
    <source>
        <dbReference type="ARBA" id="ARBA00023004"/>
    </source>
</evidence>
<evidence type="ECO:0000256" key="4">
    <source>
        <dbReference type="ARBA" id="ARBA00023002"/>
    </source>
</evidence>
<reference evidence="9 10" key="1">
    <citation type="submission" date="2017-03" db="EMBL/GenBank/DDBJ databases">
        <title>Genome analysis of strain PAMC 26577.</title>
        <authorList>
            <person name="Oh H.-M."/>
            <person name="Yang J.-A."/>
        </authorList>
    </citation>
    <scope>NUCLEOTIDE SEQUENCE [LARGE SCALE GENOMIC DNA]</scope>
    <source>
        <strain evidence="9 10">PAMC 26577</strain>
    </source>
</reference>
<feature type="domain" description="Nitrite/sulphite reductase 4Fe-4S" evidence="7">
    <location>
        <begin position="103"/>
        <end position="247"/>
    </location>
</feature>
<dbReference type="SUPFAM" id="SSF56014">
    <property type="entry name" value="Nitrite and sulphite reductase 4Fe-4S domain-like"/>
    <property type="match status" value="2"/>
</dbReference>
<dbReference type="GO" id="GO:0016491">
    <property type="term" value="F:oxidoreductase activity"/>
    <property type="evidence" value="ECO:0007669"/>
    <property type="project" value="UniProtKB-KW"/>
</dbReference>
<organism evidence="9 10">
    <name type="scientific">Caballeronia sordidicola</name>
    <name type="common">Burkholderia sordidicola</name>
    <dbReference type="NCBI Taxonomy" id="196367"/>
    <lineage>
        <taxon>Bacteria</taxon>
        <taxon>Pseudomonadati</taxon>
        <taxon>Pseudomonadota</taxon>
        <taxon>Betaproteobacteria</taxon>
        <taxon>Burkholderiales</taxon>
        <taxon>Burkholderiaceae</taxon>
        <taxon>Caballeronia</taxon>
    </lineage>
</organism>
<keyword evidence="6" id="KW-0411">Iron-sulfur</keyword>
<protein>
    <submittedName>
        <fullName evidence="9">Cobalamin biosynthesis protein CobG</fullName>
    </submittedName>
</protein>
<dbReference type="InterPro" id="IPR012798">
    <property type="entry name" value="Cbl_synth_CobG-like"/>
</dbReference>
<dbReference type="GO" id="GO:0020037">
    <property type="term" value="F:heme binding"/>
    <property type="evidence" value="ECO:0007669"/>
    <property type="project" value="InterPro"/>
</dbReference>
<evidence type="ECO:0000256" key="2">
    <source>
        <dbReference type="ARBA" id="ARBA00022617"/>
    </source>
</evidence>
<keyword evidence="1" id="KW-0004">4Fe-4S</keyword>
<dbReference type="InterPro" id="IPR005117">
    <property type="entry name" value="NiRdtase/SiRdtase_haem-b_fer"/>
</dbReference>
<feature type="domain" description="Nitrite/Sulfite reductase ferredoxin-like" evidence="8">
    <location>
        <begin position="32"/>
        <end position="93"/>
    </location>
</feature>
<dbReference type="GO" id="GO:0046872">
    <property type="term" value="F:metal ion binding"/>
    <property type="evidence" value="ECO:0007669"/>
    <property type="project" value="UniProtKB-KW"/>
</dbReference>
<accession>A0A242MCI1</accession>
<dbReference type="SUPFAM" id="SSF55124">
    <property type="entry name" value="Nitrite/Sulfite reductase N-terminal domain-like"/>
    <property type="match status" value="2"/>
</dbReference>
<keyword evidence="5" id="KW-0408">Iron</keyword>
<keyword evidence="4" id="KW-0560">Oxidoreductase</keyword>
<dbReference type="Gene3D" id="3.90.480.10">
    <property type="entry name" value="Sulfite Reductase Hemoprotein,Domain 2"/>
    <property type="match status" value="1"/>
</dbReference>
<dbReference type="Pfam" id="PF03460">
    <property type="entry name" value="NIR_SIR_ferr"/>
    <property type="match status" value="2"/>
</dbReference>
<proteinExistence type="predicted"/>
<dbReference type="InterPro" id="IPR006067">
    <property type="entry name" value="NO2/SO3_Rdtase_4Fe4S_dom"/>
</dbReference>
<evidence type="ECO:0000256" key="1">
    <source>
        <dbReference type="ARBA" id="ARBA00022485"/>
    </source>
</evidence>
<dbReference type="EMBL" id="NBTZ01000122">
    <property type="protein sequence ID" value="OTP68998.1"/>
    <property type="molecule type" value="Genomic_DNA"/>
</dbReference>
<sequence length="436" mass="46843">MNASQTLTTERGSVPASRPSACPGLMRIVPARDGGLCRIRLTGGEMSAAQARVVADVAMTCGSGVIDATNRSNLQIRGVRPDAEDALISRLIEAGLGPATPDADDLRNLLLSPLAGLDPHAIVDVTPIARVLLEQMQHDARLRELSPKFAIMLDGGERLAMLDHPHDVWFSALSADRFAFGLGGCPPTCAEHLPAAASVESVHVPDLMNAVLHTFLDLALPEQTRMRDLLQTYSAEAVLDRVQQKLDFQLKQDTKDWRRPSSNAQLRFGVHPQRNEGAVCIGTQTPLGRLDATTLRALADIAPRMRMTPWQSVMLLDVPVADAASTIDRLKALDLATTPNEPFARLIACTGSQGCAKGFSDTKADAHQLASLMPETGNVHLSGCARSCAAAHHVDTTLLAVAPGRYDVYTQASEPVARRITIEEAARWLARSTTDA</sequence>
<dbReference type="InterPro" id="IPR036136">
    <property type="entry name" value="Nit/Sulf_reduc_fer-like_dom_sf"/>
</dbReference>
<dbReference type="InterPro" id="IPR045854">
    <property type="entry name" value="NO2/SO3_Rdtase_4Fe4S_sf"/>
</dbReference>
<dbReference type="Proteomes" id="UP000195221">
    <property type="component" value="Unassembled WGS sequence"/>
</dbReference>
<dbReference type="AlphaFoldDB" id="A0A242MCI1"/>
<dbReference type="NCBIfam" id="TIGR02435">
    <property type="entry name" value="CobG"/>
    <property type="match status" value="1"/>
</dbReference>
<comment type="caution">
    <text evidence="9">The sequence shown here is derived from an EMBL/GenBank/DDBJ whole genome shotgun (WGS) entry which is preliminary data.</text>
</comment>
<evidence type="ECO:0000256" key="6">
    <source>
        <dbReference type="ARBA" id="ARBA00023014"/>
    </source>
</evidence>
<dbReference type="RefSeq" id="WP_075358657.1">
    <property type="nucleotide sequence ID" value="NZ_MSRG01000037.1"/>
</dbReference>
<evidence type="ECO:0000256" key="3">
    <source>
        <dbReference type="ARBA" id="ARBA00022723"/>
    </source>
</evidence>
<gene>
    <name evidence="9" type="ORF">PAMC26577_32160</name>
</gene>
<dbReference type="InterPro" id="IPR051329">
    <property type="entry name" value="NIR_SIR_4Fe-4S"/>
</dbReference>
<keyword evidence="2" id="KW-0349">Heme</keyword>
<dbReference type="Pfam" id="PF01077">
    <property type="entry name" value="NIR_SIR"/>
    <property type="match status" value="1"/>
</dbReference>
<name>A0A242MCI1_CABSO</name>
<dbReference type="Gene3D" id="3.30.413.10">
    <property type="entry name" value="Sulfite Reductase Hemoprotein, domain 1"/>
    <property type="match status" value="2"/>
</dbReference>
<dbReference type="PANTHER" id="PTHR32439:SF9">
    <property type="entry name" value="BLR3264 PROTEIN"/>
    <property type="match status" value="1"/>
</dbReference>
<evidence type="ECO:0000259" key="8">
    <source>
        <dbReference type="Pfam" id="PF03460"/>
    </source>
</evidence>
<evidence type="ECO:0000259" key="7">
    <source>
        <dbReference type="Pfam" id="PF01077"/>
    </source>
</evidence>
<dbReference type="GO" id="GO:0051539">
    <property type="term" value="F:4 iron, 4 sulfur cluster binding"/>
    <property type="evidence" value="ECO:0007669"/>
    <property type="project" value="UniProtKB-KW"/>
</dbReference>
<evidence type="ECO:0000313" key="9">
    <source>
        <dbReference type="EMBL" id="OTP68998.1"/>
    </source>
</evidence>
<dbReference type="PANTHER" id="PTHR32439">
    <property type="entry name" value="FERREDOXIN--NITRITE REDUCTASE, CHLOROPLASTIC"/>
    <property type="match status" value="1"/>
</dbReference>
<keyword evidence="3" id="KW-0479">Metal-binding</keyword>
<feature type="domain" description="Nitrite/Sulfite reductase ferredoxin-like" evidence="8">
    <location>
        <begin position="271"/>
        <end position="332"/>
    </location>
</feature>
<evidence type="ECO:0000313" key="10">
    <source>
        <dbReference type="Proteomes" id="UP000195221"/>
    </source>
</evidence>